<reference evidence="2 3" key="1">
    <citation type="journal article" date="2018" name="Nat. Ecol. Evol.">
        <title>Shark genomes provide insights into elasmobranch evolution and the origin of vertebrates.</title>
        <authorList>
            <person name="Hara Y"/>
            <person name="Yamaguchi K"/>
            <person name="Onimaru K"/>
            <person name="Kadota M"/>
            <person name="Koyanagi M"/>
            <person name="Keeley SD"/>
            <person name="Tatsumi K"/>
            <person name="Tanaka K"/>
            <person name="Motone F"/>
            <person name="Kageyama Y"/>
            <person name="Nozu R"/>
            <person name="Adachi N"/>
            <person name="Nishimura O"/>
            <person name="Nakagawa R"/>
            <person name="Tanegashima C"/>
            <person name="Kiyatake I"/>
            <person name="Matsumoto R"/>
            <person name="Murakumo K"/>
            <person name="Nishida K"/>
            <person name="Terakita A"/>
            <person name="Kuratani S"/>
            <person name="Sato K"/>
            <person name="Hyodo S Kuraku.S."/>
        </authorList>
    </citation>
    <scope>NUCLEOTIDE SEQUENCE [LARGE SCALE GENOMIC DNA]</scope>
</reference>
<evidence type="ECO:0000313" key="3">
    <source>
        <dbReference type="Proteomes" id="UP000287033"/>
    </source>
</evidence>
<comment type="caution">
    <text evidence="2">The sequence shown here is derived from an EMBL/GenBank/DDBJ whole genome shotgun (WGS) entry which is preliminary data.</text>
</comment>
<proteinExistence type="predicted"/>
<dbReference type="STRING" id="137246.A0A401S2W4"/>
<keyword evidence="1" id="KW-1133">Transmembrane helix</keyword>
<feature type="transmembrane region" description="Helical" evidence="1">
    <location>
        <begin position="182"/>
        <end position="202"/>
    </location>
</feature>
<evidence type="ECO:0000313" key="2">
    <source>
        <dbReference type="EMBL" id="GCC24730.1"/>
    </source>
</evidence>
<keyword evidence="1" id="KW-0472">Membrane</keyword>
<dbReference type="Pfam" id="PF20479">
    <property type="entry name" value="TMEM128"/>
    <property type="match status" value="1"/>
</dbReference>
<dbReference type="PANTHER" id="PTHR31134">
    <property type="entry name" value="TRANSMEMBRANE PROTEIN 128"/>
    <property type="match status" value="1"/>
</dbReference>
<accession>A0A401S2W4</accession>
<evidence type="ECO:0000256" key="1">
    <source>
        <dbReference type="SAM" id="Phobius"/>
    </source>
</evidence>
<dbReference type="OrthoDB" id="58903at2759"/>
<dbReference type="OMA" id="YYVEFFS"/>
<dbReference type="Proteomes" id="UP000287033">
    <property type="component" value="Unassembled WGS sequence"/>
</dbReference>
<feature type="transmembrane region" description="Helical" evidence="1">
    <location>
        <begin position="85"/>
        <end position="103"/>
    </location>
</feature>
<feature type="transmembrane region" description="Helical" evidence="1">
    <location>
        <begin position="119"/>
        <end position="141"/>
    </location>
</feature>
<sequence length="203" mass="23611">MTQQEAFVLDLYDVSPYLRADVYGPTPSPDDSRCKMATESEQLLRFRNQFRAAAPTTAFPRDSVWPRASDIQDEEKKKEKPLPRFNMHSVFWILASIAVTYYVEFFSTIKTDYRIEGRWFLLGSSLLIISLLIAFYCIFYLEWYRGIREYEQYNPTLVPSATASFIAAAVCFNIALWPVWSFFTPFILFTQFMGVVMFVSLLG</sequence>
<dbReference type="AlphaFoldDB" id="A0A401S2W4"/>
<keyword evidence="1" id="KW-0812">Transmembrane</keyword>
<dbReference type="PANTHER" id="PTHR31134:SF1">
    <property type="entry name" value="TRANSMEMBRANE PROTEIN 128"/>
    <property type="match status" value="1"/>
</dbReference>
<dbReference type="InterPro" id="IPR033579">
    <property type="entry name" value="TMEM128"/>
</dbReference>
<name>A0A401S2W4_CHIPU</name>
<protein>
    <recommendedName>
        <fullName evidence="4">Transmembrane protein 128</fullName>
    </recommendedName>
</protein>
<keyword evidence="3" id="KW-1185">Reference proteome</keyword>
<dbReference type="EMBL" id="BEZZ01000065">
    <property type="protein sequence ID" value="GCC24730.1"/>
    <property type="molecule type" value="Genomic_DNA"/>
</dbReference>
<gene>
    <name evidence="2" type="ORF">chiPu_0003132</name>
</gene>
<feature type="transmembrane region" description="Helical" evidence="1">
    <location>
        <begin position="153"/>
        <end position="176"/>
    </location>
</feature>
<evidence type="ECO:0008006" key="4">
    <source>
        <dbReference type="Google" id="ProtNLM"/>
    </source>
</evidence>
<organism evidence="2 3">
    <name type="scientific">Chiloscyllium punctatum</name>
    <name type="common">Brownbanded bambooshark</name>
    <name type="synonym">Hemiscyllium punctatum</name>
    <dbReference type="NCBI Taxonomy" id="137246"/>
    <lineage>
        <taxon>Eukaryota</taxon>
        <taxon>Metazoa</taxon>
        <taxon>Chordata</taxon>
        <taxon>Craniata</taxon>
        <taxon>Vertebrata</taxon>
        <taxon>Chondrichthyes</taxon>
        <taxon>Elasmobranchii</taxon>
        <taxon>Galeomorphii</taxon>
        <taxon>Galeoidea</taxon>
        <taxon>Orectolobiformes</taxon>
        <taxon>Hemiscylliidae</taxon>
        <taxon>Chiloscyllium</taxon>
    </lineage>
</organism>